<reference evidence="1" key="2">
    <citation type="journal article" date="2015" name="Data Brief">
        <title>Shoot transcriptome of the giant reed, Arundo donax.</title>
        <authorList>
            <person name="Barrero R.A."/>
            <person name="Guerrero F.D."/>
            <person name="Moolhuijzen P."/>
            <person name="Goolsby J.A."/>
            <person name="Tidwell J."/>
            <person name="Bellgard S.E."/>
            <person name="Bellgard M.I."/>
        </authorList>
    </citation>
    <scope>NUCLEOTIDE SEQUENCE</scope>
    <source>
        <tissue evidence="1">Shoot tissue taken approximately 20 cm above the soil surface</tissue>
    </source>
</reference>
<accession>A0A0A9D4W0</accession>
<proteinExistence type="predicted"/>
<protein>
    <submittedName>
        <fullName evidence="1">Uncharacterized protein</fullName>
    </submittedName>
</protein>
<dbReference type="AlphaFoldDB" id="A0A0A9D4W0"/>
<name>A0A0A9D4W0_ARUDO</name>
<dbReference type="EMBL" id="GBRH01217225">
    <property type="protein sequence ID" value="JAD80670.1"/>
    <property type="molecule type" value="Transcribed_RNA"/>
</dbReference>
<organism evidence="1">
    <name type="scientific">Arundo donax</name>
    <name type="common">Giant reed</name>
    <name type="synonym">Donax arundinaceus</name>
    <dbReference type="NCBI Taxonomy" id="35708"/>
    <lineage>
        <taxon>Eukaryota</taxon>
        <taxon>Viridiplantae</taxon>
        <taxon>Streptophyta</taxon>
        <taxon>Embryophyta</taxon>
        <taxon>Tracheophyta</taxon>
        <taxon>Spermatophyta</taxon>
        <taxon>Magnoliopsida</taxon>
        <taxon>Liliopsida</taxon>
        <taxon>Poales</taxon>
        <taxon>Poaceae</taxon>
        <taxon>PACMAD clade</taxon>
        <taxon>Arundinoideae</taxon>
        <taxon>Arundineae</taxon>
        <taxon>Arundo</taxon>
    </lineage>
</organism>
<sequence>MAVCKMFGKMLYKRIIYWAYTGHWMIDFSSFAGGNSMLPFGPNCPRLALLFSFWLRIPKINVA</sequence>
<reference evidence="1" key="1">
    <citation type="submission" date="2014-09" db="EMBL/GenBank/DDBJ databases">
        <authorList>
            <person name="Magalhaes I.L.F."/>
            <person name="Oliveira U."/>
            <person name="Santos F.R."/>
            <person name="Vidigal T.H.D.A."/>
            <person name="Brescovit A.D."/>
            <person name="Santos A.J."/>
        </authorList>
    </citation>
    <scope>NUCLEOTIDE SEQUENCE</scope>
    <source>
        <tissue evidence="1">Shoot tissue taken approximately 20 cm above the soil surface</tissue>
    </source>
</reference>
<evidence type="ECO:0000313" key="1">
    <source>
        <dbReference type="EMBL" id="JAD80670.1"/>
    </source>
</evidence>